<evidence type="ECO:0000313" key="3">
    <source>
        <dbReference type="Proteomes" id="UP001165092"/>
    </source>
</evidence>
<name>A0A9W6P463_9ACTN</name>
<keyword evidence="3" id="KW-1185">Reference proteome</keyword>
<sequence length="102" mass="10991">MRQGLPRGKQRDGALRQQGSQRLGEIGCLTLSSGYGQNRTPGAHRGVDGQPCDQKGAKGGWRDDVETGIMAASRGRDRFAQGRVTGDDGEKSRKAHITKWGV</sequence>
<reference evidence="2" key="1">
    <citation type="submission" date="2023-02" db="EMBL/GenBank/DDBJ databases">
        <title>Nocardiopsis ansamitocini NBRC 112285.</title>
        <authorList>
            <person name="Ichikawa N."/>
            <person name="Sato H."/>
            <person name="Tonouchi N."/>
        </authorList>
    </citation>
    <scope>NUCLEOTIDE SEQUENCE</scope>
    <source>
        <strain evidence="2">NBRC 112285</strain>
    </source>
</reference>
<feature type="compositionally biased region" description="Basic and acidic residues" evidence="1">
    <location>
        <begin position="81"/>
        <end position="92"/>
    </location>
</feature>
<gene>
    <name evidence="2" type="ORF">Nans01_12410</name>
</gene>
<feature type="region of interest" description="Disordered" evidence="1">
    <location>
        <begin position="37"/>
        <end position="62"/>
    </location>
</feature>
<dbReference type="EMBL" id="BSQG01000001">
    <property type="protein sequence ID" value="GLU46890.1"/>
    <property type="molecule type" value="Genomic_DNA"/>
</dbReference>
<proteinExistence type="predicted"/>
<accession>A0A9W6P463</accession>
<feature type="compositionally biased region" description="Basic residues" evidence="1">
    <location>
        <begin position="93"/>
        <end position="102"/>
    </location>
</feature>
<comment type="caution">
    <text evidence="2">The sequence shown here is derived from an EMBL/GenBank/DDBJ whole genome shotgun (WGS) entry which is preliminary data.</text>
</comment>
<dbReference type="Proteomes" id="UP001165092">
    <property type="component" value="Unassembled WGS sequence"/>
</dbReference>
<organism evidence="2 3">
    <name type="scientific">Nocardiopsis ansamitocini</name>
    <dbReference type="NCBI Taxonomy" id="1670832"/>
    <lineage>
        <taxon>Bacteria</taxon>
        <taxon>Bacillati</taxon>
        <taxon>Actinomycetota</taxon>
        <taxon>Actinomycetes</taxon>
        <taxon>Streptosporangiales</taxon>
        <taxon>Nocardiopsidaceae</taxon>
        <taxon>Nocardiopsis</taxon>
    </lineage>
</organism>
<evidence type="ECO:0000313" key="2">
    <source>
        <dbReference type="EMBL" id="GLU46890.1"/>
    </source>
</evidence>
<feature type="region of interest" description="Disordered" evidence="1">
    <location>
        <begin position="1"/>
        <end position="22"/>
    </location>
</feature>
<feature type="region of interest" description="Disordered" evidence="1">
    <location>
        <begin position="81"/>
        <end position="102"/>
    </location>
</feature>
<protein>
    <submittedName>
        <fullName evidence="2">Uncharacterized protein</fullName>
    </submittedName>
</protein>
<dbReference type="AlphaFoldDB" id="A0A9W6P463"/>
<evidence type="ECO:0000256" key="1">
    <source>
        <dbReference type="SAM" id="MobiDB-lite"/>
    </source>
</evidence>